<sequence>MSKVDHHYTECGLMNVFISGIEVQVDDDGDEIITIPAVNELHRVIAEGIVSHPKGMSGDELRFLRTEMGLTQAELAQYVHRDKQAIGRWERGEFELDSSAEALIRRMAIEKLKLTDELGIDELSKRSVPSAQPQTIKISKVNNDNHTYELDAA</sequence>
<protein>
    <submittedName>
        <fullName evidence="2">Helix-turn-helix domain-containing protein</fullName>
    </submittedName>
</protein>
<accession>A0ABV8E7C4</accession>
<reference evidence="3" key="1">
    <citation type="journal article" date="2019" name="Int. J. Syst. Evol. Microbiol.">
        <title>The Global Catalogue of Microorganisms (GCM) 10K type strain sequencing project: providing services to taxonomists for standard genome sequencing and annotation.</title>
        <authorList>
            <consortium name="The Broad Institute Genomics Platform"/>
            <consortium name="The Broad Institute Genome Sequencing Center for Infectious Disease"/>
            <person name="Wu L."/>
            <person name="Ma J."/>
        </authorList>
    </citation>
    <scope>NUCLEOTIDE SEQUENCE [LARGE SCALE GENOMIC DNA]</scope>
    <source>
        <strain evidence="3">TBRC 5781</strain>
    </source>
</reference>
<dbReference type="PROSITE" id="PS50943">
    <property type="entry name" value="HTH_CROC1"/>
    <property type="match status" value="1"/>
</dbReference>
<dbReference type="SUPFAM" id="SSF47413">
    <property type="entry name" value="lambda repressor-like DNA-binding domains"/>
    <property type="match status" value="1"/>
</dbReference>
<proteinExistence type="predicted"/>
<dbReference type="Gene3D" id="1.10.260.40">
    <property type="entry name" value="lambda repressor-like DNA-binding domains"/>
    <property type="match status" value="1"/>
</dbReference>
<dbReference type="InterPro" id="IPR001387">
    <property type="entry name" value="Cro/C1-type_HTH"/>
</dbReference>
<feature type="domain" description="HTH cro/C1-type" evidence="1">
    <location>
        <begin position="61"/>
        <end position="93"/>
    </location>
</feature>
<evidence type="ECO:0000313" key="3">
    <source>
        <dbReference type="Proteomes" id="UP001595697"/>
    </source>
</evidence>
<keyword evidence="3" id="KW-1185">Reference proteome</keyword>
<gene>
    <name evidence="2" type="ORF">ACFOVS_08820</name>
</gene>
<dbReference type="Pfam" id="PF01381">
    <property type="entry name" value="HTH_3"/>
    <property type="match status" value="1"/>
</dbReference>
<organism evidence="2 3">
    <name type="scientific">Rhizobium lemnae</name>
    <dbReference type="NCBI Taxonomy" id="1214924"/>
    <lineage>
        <taxon>Bacteria</taxon>
        <taxon>Pseudomonadati</taxon>
        <taxon>Pseudomonadota</taxon>
        <taxon>Alphaproteobacteria</taxon>
        <taxon>Hyphomicrobiales</taxon>
        <taxon>Rhizobiaceae</taxon>
        <taxon>Rhizobium/Agrobacterium group</taxon>
        <taxon>Rhizobium</taxon>
    </lineage>
</organism>
<dbReference type="RefSeq" id="WP_247261888.1">
    <property type="nucleotide sequence ID" value="NZ_JALJQZ010000030.1"/>
</dbReference>
<dbReference type="Proteomes" id="UP001595697">
    <property type="component" value="Unassembled WGS sequence"/>
</dbReference>
<comment type="caution">
    <text evidence="2">The sequence shown here is derived from an EMBL/GenBank/DDBJ whole genome shotgun (WGS) entry which is preliminary data.</text>
</comment>
<dbReference type="EMBL" id="JBHSBD010000031">
    <property type="protein sequence ID" value="MFC3968228.1"/>
    <property type="molecule type" value="Genomic_DNA"/>
</dbReference>
<evidence type="ECO:0000313" key="2">
    <source>
        <dbReference type="EMBL" id="MFC3968228.1"/>
    </source>
</evidence>
<name>A0ABV8E7C4_9HYPH</name>
<evidence type="ECO:0000259" key="1">
    <source>
        <dbReference type="PROSITE" id="PS50943"/>
    </source>
</evidence>
<dbReference type="CDD" id="cd00093">
    <property type="entry name" value="HTH_XRE"/>
    <property type="match status" value="1"/>
</dbReference>
<dbReference type="InterPro" id="IPR010982">
    <property type="entry name" value="Lambda_DNA-bd_dom_sf"/>
</dbReference>